<dbReference type="GO" id="GO:0032357">
    <property type="term" value="F:oxidized purine DNA binding"/>
    <property type="evidence" value="ECO:0007669"/>
    <property type="project" value="TreeGrafter"/>
</dbReference>
<reference evidence="15" key="1">
    <citation type="submission" date="2020-05" db="EMBL/GenBank/DDBJ databases">
        <authorList>
            <person name="Chiriac C."/>
            <person name="Salcher M."/>
            <person name="Ghai R."/>
            <person name="Kavagutti S V."/>
        </authorList>
    </citation>
    <scope>NUCLEOTIDE SEQUENCE</scope>
</reference>
<evidence type="ECO:0000256" key="1">
    <source>
        <dbReference type="ARBA" id="ARBA00000843"/>
    </source>
</evidence>
<keyword evidence="9" id="KW-0378">Hydrolase</keyword>
<evidence type="ECO:0000259" key="14">
    <source>
        <dbReference type="SMART" id="SM00478"/>
    </source>
</evidence>
<evidence type="ECO:0000256" key="13">
    <source>
        <dbReference type="ARBA" id="ARBA00023295"/>
    </source>
</evidence>
<dbReference type="Pfam" id="PF00633">
    <property type="entry name" value="HHH"/>
    <property type="match status" value="1"/>
</dbReference>
<dbReference type="InterPro" id="IPR000445">
    <property type="entry name" value="HhH_motif"/>
</dbReference>
<protein>
    <recommendedName>
        <fullName evidence="5">Adenine DNA glycosylase</fullName>
        <ecNumber evidence="4">3.2.2.31</ecNumber>
    </recommendedName>
</protein>
<dbReference type="PROSITE" id="PS01155">
    <property type="entry name" value="ENDONUCLEASE_III_2"/>
    <property type="match status" value="1"/>
</dbReference>
<evidence type="ECO:0000256" key="2">
    <source>
        <dbReference type="ARBA" id="ARBA00001966"/>
    </source>
</evidence>
<comment type="catalytic activity">
    <reaction evidence="1">
        <text>Hydrolyzes free adenine bases from 7,8-dihydro-8-oxoguanine:adenine mismatched double-stranded DNA, leaving an apurinic site.</text>
        <dbReference type="EC" id="3.2.2.31"/>
    </reaction>
</comment>
<keyword evidence="7" id="KW-0479">Metal-binding</keyword>
<evidence type="ECO:0000256" key="9">
    <source>
        <dbReference type="ARBA" id="ARBA00022801"/>
    </source>
</evidence>
<dbReference type="GO" id="GO:0051539">
    <property type="term" value="F:4 iron, 4 sulfur cluster binding"/>
    <property type="evidence" value="ECO:0007669"/>
    <property type="project" value="UniProtKB-KW"/>
</dbReference>
<gene>
    <name evidence="15" type="ORF">UFOPK2689_00121</name>
    <name evidence="16" type="ORF">UFOPK4095_00728</name>
</gene>
<keyword evidence="12" id="KW-0234">DNA repair</keyword>
<accession>A0A6J6QYB6</accession>
<keyword evidence="8" id="KW-0227">DNA damage</keyword>
<dbReference type="AlphaFoldDB" id="A0A6J6QYB6"/>
<dbReference type="SUPFAM" id="SSF48150">
    <property type="entry name" value="DNA-glycosylase"/>
    <property type="match status" value="1"/>
</dbReference>
<dbReference type="GO" id="GO:0034039">
    <property type="term" value="F:8-oxo-7,8-dihydroguanine DNA N-glycosylase activity"/>
    <property type="evidence" value="ECO:0007669"/>
    <property type="project" value="TreeGrafter"/>
</dbReference>
<dbReference type="Pfam" id="PF00730">
    <property type="entry name" value="HhH-GPD"/>
    <property type="match status" value="1"/>
</dbReference>
<evidence type="ECO:0000256" key="12">
    <source>
        <dbReference type="ARBA" id="ARBA00023204"/>
    </source>
</evidence>
<evidence type="ECO:0000256" key="6">
    <source>
        <dbReference type="ARBA" id="ARBA00022485"/>
    </source>
</evidence>
<dbReference type="InterPro" id="IPR004036">
    <property type="entry name" value="Endonuclease-III-like_CS2"/>
</dbReference>
<comment type="similarity">
    <text evidence="3">Belongs to the Nth/MutY family.</text>
</comment>
<keyword evidence="10" id="KW-0408">Iron</keyword>
<evidence type="ECO:0000256" key="5">
    <source>
        <dbReference type="ARBA" id="ARBA00022023"/>
    </source>
</evidence>
<dbReference type="InterPro" id="IPR003651">
    <property type="entry name" value="Endonuclease3_FeS-loop_motif"/>
</dbReference>
<sequence length="283" mass="32030">MSKQSLASKLISWFDKNKRDLPWRNTSPWGVFISEFMLQQTPVNRVTPIWHEWMERWPTPDALASAPKSEVIKAWGRLGYPRRALRLHESAKIIAKEHGGMVPRAREDLIALPGVGDYTASAIAAFAFGESALVLDINIRRFFARYFDGEQFPSSAPSLVERKIRTELIPTKRGDTWAAATMEFGALICTSKSPQCNECFLIDSCAWRAAGYPLMEIKRQAKFEGSDRQCRGVVMKALREKNRVSKVALEKEWNNYSQLEKALETLIADGLIETTGKSFRLAS</sequence>
<evidence type="ECO:0000256" key="3">
    <source>
        <dbReference type="ARBA" id="ARBA00008343"/>
    </source>
</evidence>
<name>A0A6J6QYB6_9ZZZZ</name>
<evidence type="ECO:0000256" key="7">
    <source>
        <dbReference type="ARBA" id="ARBA00022723"/>
    </source>
</evidence>
<dbReference type="GO" id="GO:0046872">
    <property type="term" value="F:metal ion binding"/>
    <property type="evidence" value="ECO:0007669"/>
    <property type="project" value="UniProtKB-KW"/>
</dbReference>
<keyword evidence="11" id="KW-0411">Iron-sulfur</keyword>
<dbReference type="Gene3D" id="1.10.1670.10">
    <property type="entry name" value="Helix-hairpin-Helix base-excision DNA repair enzymes (C-terminal)"/>
    <property type="match status" value="1"/>
</dbReference>
<dbReference type="EC" id="3.2.2.31" evidence="4"/>
<proteinExistence type="inferred from homology"/>
<dbReference type="InterPro" id="IPR003265">
    <property type="entry name" value="HhH-GPD_domain"/>
</dbReference>
<evidence type="ECO:0000256" key="10">
    <source>
        <dbReference type="ARBA" id="ARBA00023004"/>
    </source>
</evidence>
<dbReference type="PANTHER" id="PTHR42944">
    <property type="entry name" value="ADENINE DNA GLYCOSYLASE"/>
    <property type="match status" value="1"/>
</dbReference>
<evidence type="ECO:0000313" key="16">
    <source>
        <dbReference type="EMBL" id="CAB5015776.1"/>
    </source>
</evidence>
<dbReference type="InterPro" id="IPR044298">
    <property type="entry name" value="MIG/MutY"/>
</dbReference>
<dbReference type="InterPro" id="IPR023170">
    <property type="entry name" value="HhH_base_excis_C"/>
</dbReference>
<dbReference type="EMBL" id="CAFBPI010000039">
    <property type="protein sequence ID" value="CAB5015776.1"/>
    <property type="molecule type" value="Genomic_DNA"/>
</dbReference>
<feature type="domain" description="HhH-GPD" evidence="14">
    <location>
        <begin position="37"/>
        <end position="187"/>
    </location>
</feature>
<dbReference type="GO" id="GO:0006298">
    <property type="term" value="P:mismatch repair"/>
    <property type="evidence" value="ECO:0007669"/>
    <property type="project" value="TreeGrafter"/>
</dbReference>
<dbReference type="PANTHER" id="PTHR42944:SF1">
    <property type="entry name" value="ADENINE DNA GLYCOSYLASE"/>
    <property type="match status" value="1"/>
</dbReference>
<dbReference type="GO" id="GO:0000701">
    <property type="term" value="F:purine-specific mismatch base pair DNA N-glycosylase activity"/>
    <property type="evidence" value="ECO:0007669"/>
    <property type="project" value="UniProtKB-EC"/>
</dbReference>
<dbReference type="GO" id="GO:0006284">
    <property type="term" value="P:base-excision repair"/>
    <property type="evidence" value="ECO:0007669"/>
    <property type="project" value="InterPro"/>
</dbReference>
<organism evidence="15">
    <name type="scientific">freshwater metagenome</name>
    <dbReference type="NCBI Taxonomy" id="449393"/>
    <lineage>
        <taxon>unclassified sequences</taxon>
        <taxon>metagenomes</taxon>
        <taxon>ecological metagenomes</taxon>
    </lineage>
</organism>
<evidence type="ECO:0000256" key="4">
    <source>
        <dbReference type="ARBA" id="ARBA00012045"/>
    </source>
</evidence>
<dbReference type="SMART" id="SM00478">
    <property type="entry name" value="ENDO3c"/>
    <property type="match status" value="1"/>
</dbReference>
<comment type="cofactor">
    <cofactor evidence="2">
        <name>[4Fe-4S] cluster</name>
        <dbReference type="ChEBI" id="CHEBI:49883"/>
    </cofactor>
</comment>
<keyword evidence="13" id="KW-0326">Glycosidase</keyword>
<dbReference type="GO" id="GO:0035485">
    <property type="term" value="F:adenine/guanine mispair binding"/>
    <property type="evidence" value="ECO:0007669"/>
    <property type="project" value="TreeGrafter"/>
</dbReference>
<evidence type="ECO:0000256" key="8">
    <source>
        <dbReference type="ARBA" id="ARBA00022763"/>
    </source>
</evidence>
<keyword evidence="6" id="KW-0004">4Fe-4S</keyword>
<dbReference type="CDD" id="cd00056">
    <property type="entry name" value="ENDO3c"/>
    <property type="match status" value="1"/>
</dbReference>
<evidence type="ECO:0000313" key="15">
    <source>
        <dbReference type="EMBL" id="CAB4714148.1"/>
    </source>
</evidence>
<dbReference type="SMART" id="SM00525">
    <property type="entry name" value="FES"/>
    <property type="match status" value="1"/>
</dbReference>
<dbReference type="Gene3D" id="1.10.340.30">
    <property type="entry name" value="Hypothetical protein, domain 2"/>
    <property type="match status" value="1"/>
</dbReference>
<dbReference type="EMBL" id="CAEZYL010000002">
    <property type="protein sequence ID" value="CAB4714148.1"/>
    <property type="molecule type" value="Genomic_DNA"/>
</dbReference>
<evidence type="ECO:0000256" key="11">
    <source>
        <dbReference type="ARBA" id="ARBA00023014"/>
    </source>
</evidence>
<dbReference type="InterPro" id="IPR011257">
    <property type="entry name" value="DNA_glycosylase"/>
</dbReference>